<dbReference type="InterPro" id="IPR036913">
    <property type="entry name" value="YegP-like_sf"/>
</dbReference>
<comment type="caution">
    <text evidence="3">The sequence shown here is derived from an EMBL/GenBank/DDBJ whole genome shotgun (WGS) entry which is preliminary data.</text>
</comment>
<evidence type="ECO:0000313" key="3">
    <source>
        <dbReference type="EMBL" id="MCS2163131.1"/>
    </source>
</evidence>
<dbReference type="EMBL" id="JALIGE010000076">
    <property type="protein sequence ID" value="MCS2163131.1"/>
    <property type="molecule type" value="Genomic_DNA"/>
</dbReference>
<evidence type="ECO:0000313" key="4">
    <source>
        <dbReference type="Proteomes" id="UP001205357"/>
    </source>
</evidence>
<protein>
    <submittedName>
        <fullName evidence="3">YegP family protein</fullName>
    </submittedName>
</protein>
<accession>A0ABT2E5H2</accession>
<comment type="similarity">
    <text evidence="1">Belongs to the UPF0339 family. Duplicated subfamily.</text>
</comment>
<evidence type="ECO:0000259" key="2">
    <source>
        <dbReference type="Pfam" id="PF07411"/>
    </source>
</evidence>
<gene>
    <name evidence="3" type="ORF">MUU47_18795</name>
</gene>
<dbReference type="RefSeq" id="WP_110509847.1">
    <property type="nucleotide sequence ID" value="NZ_JALIGE010000076.1"/>
</dbReference>
<organism evidence="3 4">
    <name type="scientific">Scandinavium hiltneri</name>
    <dbReference type="NCBI Taxonomy" id="2926519"/>
    <lineage>
        <taxon>Bacteria</taxon>
        <taxon>Pseudomonadati</taxon>
        <taxon>Pseudomonadota</taxon>
        <taxon>Gammaproteobacteria</taxon>
        <taxon>Enterobacterales</taxon>
        <taxon>Enterobacteriaceae</taxon>
        <taxon>Scandinavium</taxon>
    </lineage>
</organism>
<dbReference type="Gene3D" id="3.30.160.160">
    <property type="entry name" value="YegP-like"/>
    <property type="match status" value="1"/>
</dbReference>
<dbReference type="Proteomes" id="UP001205357">
    <property type="component" value="Unassembled WGS sequence"/>
</dbReference>
<name>A0ABT2E5H2_9ENTR</name>
<dbReference type="Pfam" id="PF07411">
    <property type="entry name" value="DUF1508"/>
    <property type="match status" value="1"/>
</dbReference>
<reference evidence="3 4" key="1">
    <citation type="submission" date="2022-04" db="EMBL/GenBank/DDBJ databases">
        <title>Proposal of a three novel species of Scandinavium, Scandinavium hiltneri, Scandinavium manionii, Scandinavium tedordense.</title>
        <authorList>
            <person name="Maddock D.W."/>
            <person name="Brady C.L."/>
            <person name="Denman S."/>
            <person name="Arnold D."/>
        </authorList>
    </citation>
    <scope>NUCLEOTIDE SEQUENCE [LARGE SCALE GENOMIC DNA]</scope>
    <source>
        <strain evidence="3 4">H11S7</strain>
    </source>
</reference>
<dbReference type="InterPro" id="IPR051141">
    <property type="entry name" value="UPF0339_domain"/>
</dbReference>
<proteinExistence type="inferred from homology"/>
<keyword evidence="4" id="KW-1185">Reference proteome</keyword>
<dbReference type="InterPro" id="IPR010879">
    <property type="entry name" value="DUF1508"/>
</dbReference>
<dbReference type="PANTHER" id="PTHR40606:SF1">
    <property type="entry name" value="UPF0339 PROTEIN YEGP"/>
    <property type="match status" value="1"/>
</dbReference>
<sequence length="62" mass="6919">MGYFEIKKSDKDTKEPYYFVLKAGNHEVIARSEMYSSKAAAQKGIASVQKNGASTDVRDKTE</sequence>
<dbReference type="SUPFAM" id="SSF160113">
    <property type="entry name" value="YegP-like"/>
    <property type="match status" value="1"/>
</dbReference>
<dbReference type="PANTHER" id="PTHR40606">
    <property type="match status" value="1"/>
</dbReference>
<feature type="domain" description="DUF1508" evidence="2">
    <location>
        <begin position="13"/>
        <end position="59"/>
    </location>
</feature>
<evidence type="ECO:0000256" key="1">
    <source>
        <dbReference type="ARBA" id="ARBA00007576"/>
    </source>
</evidence>